<keyword evidence="3" id="KW-1185">Reference proteome</keyword>
<feature type="transmembrane region" description="Helical" evidence="1">
    <location>
        <begin position="175"/>
        <end position="197"/>
    </location>
</feature>
<evidence type="ECO:0000313" key="3">
    <source>
        <dbReference type="Proteomes" id="UP000657385"/>
    </source>
</evidence>
<keyword evidence="1" id="KW-0812">Transmembrane</keyword>
<organism evidence="2 3">
    <name type="scientific">Streptacidiphilus fuscans</name>
    <dbReference type="NCBI Taxonomy" id="2789292"/>
    <lineage>
        <taxon>Bacteria</taxon>
        <taxon>Bacillati</taxon>
        <taxon>Actinomycetota</taxon>
        <taxon>Actinomycetes</taxon>
        <taxon>Kitasatosporales</taxon>
        <taxon>Streptomycetaceae</taxon>
        <taxon>Streptacidiphilus</taxon>
    </lineage>
</organism>
<name>A0A931FDU9_9ACTN</name>
<evidence type="ECO:0000313" key="2">
    <source>
        <dbReference type="EMBL" id="MBF9069948.1"/>
    </source>
</evidence>
<feature type="transmembrane region" description="Helical" evidence="1">
    <location>
        <begin position="80"/>
        <end position="98"/>
    </location>
</feature>
<dbReference type="EMBL" id="JADPRT010000007">
    <property type="protein sequence ID" value="MBF9069948.1"/>
    <property type="molecule type" value="Genomic_DNA"/>
</dbReference>
<reference evidence="2" key="1">
    <citation type="submission" date="2020-11" db="EMBL/GenBank/DDBJ databases">
        <title>Isolation and identification of active actinomycetes.</title>
        <authorList>
            <person name="Yu B."/>
        </authorList>
    </citation>
    <scope>NUCLEOTIDE SEQUENCE</scope>
    <source>
        <strain evidence="2">NEAU-YB345</strain>
    </source>
</reference>
<protein>
    <submittedName>
        <fullName evidence="2">Uncharacterized protein</fullName>
    </submittedName>
</protein>
<feature type="transmembrane region" description="Helical" evidence="1">
    <location>
        <begin position="110"/>
        <end position="130"/>
    </location>
</feature>
<feature type="transmembrane region" description="Helical" evidence="1">
    <location>
        <begin position="151"/>
        <end position="169"/>
    </location>
</feature>
<comment type="caution">
    <text evidence="2">The sequence shown here is derived from an EMBL/GenBank/DDBJ whole genome shotgun (WGS) entry which is preliminary data.</text>
</comment>
<dbReference type="RefSeq" id="WP_196195131.1">
    <property type="nucleotide sequence ID" value="NZ_JADPRT010000007.1"/>
</dbReference>
<feature type="transmembrane region" description="Helical" evidence="1">
    <location>
        <begin position="246"/>
        <end position="266"/>
    </location>
</feature>
<proteinExistence type="predicted"/>
<evidence type="ECO:0000256" key="1">
    <source>
        <dbReference type="SAM" id="Phobius"/>
    </source>
</evidence>
<sequence length="275" mass="28499">MTVRQGLVRLYPAAFRDRWGASMASDDGWDRAADHEPGRRTAGTAAGWRTWVSLLAGAADIWLHPVIWPVDRRAQRRERAAVLALAVAALVGLLGHAAGELGVPLRTAPGGAWIARASAVLLLLGLVLVAPLPRPTRAAATALLGRAVRRLVPPLVAVVAFVAVAHRYGPVIAASPWRLVAVAGWWAALAAVGVQACRVLAGLGGTAVRPPRPRRLRLGLWGLTAASVLAGSNELASAIARQGVDGIGFAAGAVLLAAAWALAATLRDLHSVAAD</sequence>
<dbReference type="AlphaFoldDB" id="A0A931FDU9"/>
<keyword evidence="1" id="KW-0472">Membrane</keyword>
<dbReference type="Proteomes" id="UP000657385">
    <property type="component" value="Unassembled WGS sequence"/>
</dbReference>
<feature type="transmembrane region" description="Helical" evidence="1">
    <location>
        <begin position="218"/>
        <end position="240"/>
    </location>
</feature>
<accession>A0A931FDU9</accession>
<gene>
    <name evidence="2" type="ORF">I2501_18150</name>
</gene>
<keyword evidence="1" id="KW-1133">Transmembrane helix</keyword>